<comment type="caution">
    <text evidence="2">The sequence shown here is derived from an EMBL/GenBank/DDBJ whole genome shotgun (WGS) entry which is preliminary data.</text>
</comment>
<evidence type="ECO:0000259" key="1">
    <source>
        <dbReference type="Pfam" id="PF09084"/>
    </source>
</evidence>
<dbReference type="PANTHER" id="PTHR30024:SF46">
    <property type="entry name" value="ABC TRANSPORTER, SUBSTRATE-BINDING LIPOPROTEIN"/>
    <property type="match status" value="1"/>
</dbReference>
<dbReference type="InterPro" id="IPR006311">
    <property type="entry name" value="TAT_signal"/>
</dbReference>
<dbReference type="EMBL" id="BSDO01000003">
    <property type="protein sequence ID" value="GLI22903.1"/>
    <property type="molecule type" value="Genomic_DNA"/>
</dbReference>
<protein>
    <submittedName>
        <fullName evidence="3">NitT/TauT family transport system substrate-binding protein</fullName>
    </submittedName>
</protein>
<dbReference type="Pfam" id="PF09084">
    <property type="entry name" value="NMT1"/>
    <property type="match status" value="1"/>
</dbReference>
<dbReference type="InterPro" id="IPR015168">
    <property type="entry name" value="SsuA/THI5"/>
</dbReference>
<dbReference type="SUPFAM" id="SSF53850">
    <property type="entry name" value="Periplasmic binding protein-like II"/>
    <property type="match status" value="1"/>
</dbReference>
<dbReference type="GeneID" id="95763359"/>
<dbReference type="Gene3D" id="3.40.190.10">
    <property type="entry name" value="Periplasmic binding protein-like II"/>
    <property type="match status" value="2"/>
</dbReference>
<evidence type="ECO:0000313" key="3">
    <source>
        <dbReference type="EMBL" id="MDR6334183.1"/>
    </source>
</evidence>
<dbReference type="EMBL" id="JAVDPY010000004">
    <property type="protein sequence ID" value="MDR6334183.1"/>
    <property type="molecule type" value="Genomic_DNA"/>
</dbReference>
<dbReference type="PANTHER" id="PTHR30024">
    <property type="entry name" value="ALIPHATIC SULFONATES-BINDING PROTEIN-RELATED"/>
    <property type="match status" value="1"/>
</dbReference>
<dbReference type="Proteomes" id="UP001144397">
    <property type="component" value="Unassembled WGS sequence"/>
</dbReference>
<evidence type="ECO:0000313" key="5">
    <source>
        <dbReference type="Proteomes" id="UP001245370"/>
    </source>
</evidence>
<proteinExistence type="predicted"/>
<dbReference type="RefSeq" id="WP_281807803.1">
    <property type="nucleotide sequence ID" value="NZ_BSDO01000003.1"/>
</dbReference>
<dbReference type="Proteomes" id="UP001245370">
    <property type="component" value="Unassembled WGS sequence"/>
</dbReference>
<feature type="domain" description="SsuA/THI5-like" evidence="1">
    <location>
        <begin position="83"/>
        <end position="267"/>
    </location>
</feature>
<name>A0A9W6CI96_XANFL</name>
<organism evidence="2 4">
    <name type="scientific">Xanthobacter flavus</name>
    <dbReference type="NCBI Taxonomy" id="281"/>
    <lineage>
        <taxon>Bacteria</taxon>
        <taxon>Pseudomonadati</taxon>
        <taxon>Pseudomonadota</taxon>
        <taxon>Alphaproteobacteria</taxon>
        <taxon>Hyphomicrobiales</taxon>
        <taxon>Xanthobacteraceae</taxon>
        <taxon>Xanthobacter</taxon>
    </lineage>
</organism>
<keyword evidence="5" id="KW-1185">Reference proteome</keyword>
<reference evidence="2" key="1">
    <citation type="submission" date="2022-12" db="EMBL/GenBank/DDBJ databases">
        <title>Reference genome sequencing for broad-spectrum identification of bacterial and archaeal isolates by mass spectrometry.</title>
        <authorList>
            <person name="Sekiguchi Y."/>
            <person name="Tourlousse D.M."/>
        </authorList>
    </citation>
    <scope>NUCLEOTIDE SEQUENCE</scope>
    <source>
        <strain evidence="2">301</strain>
    </source>
</reference>
<evidence type="ECO:0000313" key="4">
    <source>
        <dbReference type="Proteomes" id="UP001144397"/>
    </source>
</evidence>
<sequence>MGHLVDRRTLLRAGLGAGAAALAGFPMRGAWAQGDAVRWAYLVPGFTVLIARYMQQKKLGEAPGVGLAAPSEYATVSTYYNDFAAGNYDVCIGSWDVFAQRFEAGVPIRMLCTITTASMISILTGEPSIKGIPDLKGKTLAAPQSTGTFRMVSSLIKERYGLELGRDINIQGVDNPASSMTMVLANRADAGLSWEPNISAALARRKDLSLIFNAGKVYREISGGAELPYFGIAVRRELAERDPERVRRIRAAFETAINGIIADPKEAVSLVADSAGAPAPVLLDALTSKRLSFRFGSMASAEERAQMTKAGEFLKRNGLLKQSIDPGFFIAS</sequence>
<dbReference type="PROSITE" id="PS51318">
    <property type="entry name" value="TAT"/>
    <property type="match status" value="1"/>
</dbReference>
<accession>A0A9W6CI96</accession>
<evidence type="ECO:0000313" key="2">
    <source>
        <dbReference type="EMBL" id="GLI22903.1"/>
    </source>
</evidence>
<gene>
    <name evidence="3" type="ORF">GGQ86_002659</name>
    <name evidence="2" type="ORF">XFLAVUS301_25770</name>
</gene>
<reference evidence="3 5" key="2">
    <citation type="submission" date="2023-07" db="EMBL/GenBank/DDBJ databases">
        <title>Genomic Encyclopedia of Type Strains, Phase IV (KMG-IV): sequencing the most valuable type-strain genomes for metagenomic binning, comparative biology and taxonomic classification.</title>
        <authorList>
            <person name="Goeker M."/>
        </authorList>
    </citation>
    <scope>NUCLEOTIDE SEQUENCE [LARGE SCALE GENOMIC DNA]</scope>
    <source>
        <strain evidence="3 5">DSM 338</strain>
    </source>
</reference>
<dbReference type="AlphaFoldDB" id="A0A9W6CI96"/>